<keyword evidence="4" id="KW-1185">Reference proteome</keyword>
<organism evidence="3 4">
    <name type="scientific">Candidatus Halobonum tyrrellensis G22</name>
    <dbReference type="NCBI Taxonomy" id="1324957"/>
    <lineage>
        <taxon>Archaea</taxon>
        <taxon>Methanobacteriati</taxon>
        <taxon>Methanobacteriota</taxon>
        <taxon>Stenosarchaea group</taxon>
        <taxon>Halobacteria</taxon>
        <taxon>Halobacteriales</taxon>
        <taxon>Haloferacaceae</taxon>
        <taxon>Candidatus Halobonum</taxon>
    </lineage>
</organism>
<feature type="transmembrane region" description="Helical" evidence="1">
    <location>
        <begin position="208"/>
        <end position="231"/>
    </location>
</feature>
<gene>
    <name evidence="3" type="ORF">K933_03655</name>
</gene>
<feature type="transmembrane region" description="Helical" evidence="1">
    <location>
        <begin position="163"/>
        <end position="183"/>
    </location>
</feature>
<dbReference type="InterPro" id="IPR020846">
    <property type="entry name" value="MFS_dom"/>
</dbReference>
<dbReference type="InterPro" id="IPR011701">
    <property type="entry name" value="MFS"/>
</dbReference>
<dbReference type="STRING" id="1324957.K933_03655"/>
<feature type="transmembrane region" description="Helical" evidence="1">
    <location>
        <begin position="75"/>
        <end position="93"/>
    </location>
</feature>
<dbReference type="Proteomes" id="UP000017840">
    <property type="component" value="Unassembled WGS sequence"/>
</dbReference>
<dbReference type="SUPFAM" id="SSF103473">
    <property type="entry name" value="MFS general substrate transporter"/>
    <property type="match status" value="1"/>
</dbReference>
<keyword evidence="1" id="KW-0472">Membrane</keyword>
<dbReference type="PROSITE" id="PS50850">
    <property type="entry name" value="MFS"/>
    <property type="match status" value="1"/>
</dbReference>
<dbReference type="InterPro" id="IPR052952">
    <property type="entry name" value="MFS-Transporter"/>
</dbReference>
<dbReference type="Pfam" id="PF07690">
    <property type="entry name" value="MFS_1"/>
    <property type="match status" value="1"/>
</dbReference>
<evidence type="ECO:0000256" key="1">
    <source>
        <dbReference type="SAM" id="Phobius"/>
    </source>
</evidence>
<comment type="caution">
    <text evidence="3">The sequence shown here is derived from an EMBL/GenBank/DDBJ whole genome shotgun (WGS) entry which is preliminary data.</text>
</comment>
<dbReference type="PANTHER" id="PTHR23527:SF1">
    <property type="entry name" value="BLL3282 PROTEIN"/>
    <property type="match status" value="1"/>
</dbReference>
<sequence length="390" mass="38726">MSATSGWRGVGLVSGWQATASLCFYAVFASTASVRAEFELSGFLTGLSVTAVMVGYTAALFAAGAAVDAYGERPAMLGGLSLLVVGMCAVAVAPTYPLLLASFVLVGVAYATGMPATNRAVLAVAPPGRRNLAMNLKQVGVTVGSGVSALLIAEAAMRGDWAVGFLVAAGAAAVVVAAFAVGYEGRPGSGRLSVPDVRGLLSDDSYRGLLVAGFFLGAAVFTTTGYVVVYMRDGVGAADWLAGATLAAVQFSGSVGRIGGGTLTDRLPVPAAAANARVLVAQAVVAAVGFVAVTLVGGPASAAAAFVILGLFILGFPGIYYGCLTALVDDDEVGAATAGGQFTLNAGGLLAPPAFGYVADTVGYRVGWYALGAFSLVAAAIALPLARAGE</sequence>
<dbReference type="AlphaFoldDB" id="V4HI97"/>
<accession>V4HI97</accession>
<feature type="domain" description="Major facilitator superfamily (MFS) profile" evidence="2">
    <location>
        <begin position="1"/>
        <end position="390"/>
    </location>
</feature>
<dbReference type="OrthoDB" id="306263at2157"/>
<dbReference type="RefSeq" id="WP_023393322.1">
    <property type="nucleotide sequence ID" value="NZ_ASGZ01000009.1"/>
</dbReference>
<dbReference type="InterPro" id="IPR036259">
    <property type="entry name" value="MFS_trans_sf"/>
</dbReference>
<feature type="transmembrane region" description="Helical" evidence="1">
    <location>
        <begin position="303"/>
        <end position="322"/>
    </location>
</feature>
<feature type="transmembrane region" description="Helical" evidence="1">
    <location>
        <begin position="40"/>
        <end position="63"/>
    </location>
</feature>
<feature type="transmembrane region" description="Helical" evidence="1">
    <location>
        <begin position="366"/>
        <end position="386"/>
    </location>
</feature>
<name>V4HI97_9EURY</name>
<evidence type="ECO:0000313" key="4">
    <source>
        <dbReference type="Proteomes" id="UP000017840"/>
    </source>
</evidence>
<feature type="transmembrane region" description="Helical" evidence="1">
    <location>
        <begin position="7"/>
        <end position="28"/>
    </location>
</feature>
<evidence type="ECO:0000313" key="3">
    <source>
        <dbReference type="EMBL" id="ESP89488.1"/>
    </source>
</evidence>
<keyword evidence="1" id="KW-0812">Transmembrane</keyword>
<feature type="transmembrane region" description="Helical" evidence="1">
    <location>
        <begin position="99"/>
        <end position="118"/>
    </location>
</feature>
<evidence type="ECO:0000259" key="2">
    <source>
        <dbReference type="PROSITE" id="PS50850"/>
    </source>
</evidence>
<proteinExistence type="predicted"/>
<reference evidence="3 4" key="1">
    <citation type="journal article" date="2013" name="Genome Announc.">
        <title>Draft Genome Sequence of 'Candidatus Halobonum tyrrellensis' Strain G22, Isolated from the Hypersaline Waters of Lake Tyrrell, Australia.</title>
        <authorList>
            <person name="Ugalde J.A."/>
            <person name="Narasingarao P."/>
            <person name="Kuo S."/>
            <person name="Podell S."/>
            <person name="Allen E.E."/>
        </authorList>
    </citation>
    <scope>NUCLEOTIDE SEQUENCE [LARGE SCALE GENOMIC DNA]</scope>
    <source>
        <strain evidence="3 4">G22</strain>
    </source>
</reference>
<keyword evidence="1" id="KW-1133">Transmembrane helix</keyword>
<dbReference type="EMBL" id="ASGZ01000009">
    <property type="protein sequence ID" value="ESP89488.1"/>
    <property type="molecule type" value="Genomic_DNA"/>
</dbReference>
<feature type="transmembrane region" description="Helical" evidence="1">
    <location>
        <begin position="276"/>
        <end position="296"/>
    </location>
</feature>
<dbReference type="GO" id="GO:0022857">
    <property type="term" value="F:transmembrane transporter activity"/>
    <property type="evidence" value="ECO:0007669"/>
    <property type="project" value="InterPro"/>
</dbReference>
<dbReference type="PANTHER" id="PTHR23527">
    <property type="entry name" value="BLL3282 PROTEIN"/>
    <property type="match status" value="1"/>
</dbReference>
<dbReference type="eggNOG" id="arCOG00134">
    <property type="taxonomic scope" value="Archaea"/>
</dbReference>
<protein>
    <submittedName>
        <fullName evidence="3">Major facilitator superfamily protein</fullName>
    </submittedName>
</protein>
<dbReference type="Gene3D" id="1.20.1250.20">
    <property type="entry name" value="MFS general substrate transporter like domains"/>
    <property type="match status" value="1"/>
</dbReference>